<evidence type="ECO:0000313" key="3">
    <source>
        <dbReference type="Proteomes" id="UP000217250"/>
    </source>
</evidence>
<name>A0A250FST2_9FLAO</name>
<gene>
    <name evidence="2" type="ORF">CGC50_10940</name>
</gene>
<dbReference type="AlphaFoldDB" id="A0A250FST2"/>
<organism evidence="2 3">
    <name type="scientific">Capnocytophaga gingivalis</name>
    <dbReference type="NCBI Taxonomy" id="1017"/>
    <lineage>
        <taxon>Bacteria</taxon>
        <taxon>Pseudomonadati</taxon>
        <taxon>Bacteroidota</taxon>
        <taxon>Flavobacteriia</taxon>
        <taxon>Flavobacteriales</taxon>
        <taxon>Flavobacteriaceae</taxon>
        <taxon>Capnocytophaga</taxon>
    </lineage>
</organism>
<evidence type="ECO:0000313" key="2">
    <source>
        <dbReference type="EMBL" id="ATA88222.1"/>
    </source>
</evidence>
<protein>
    <recommendedName>
        <fullName evidence="1">Immunity protein 43 domain-containing protein</fullName>
    </recommendedName>
</protein>
<reference evidence="3" key="1">
    <citation type="submission" date="2017-06" db="EMBL/GenBank/DDBJ databases">
        <title>Capnocytophaga spp. assemblies.</title>
        <authorList>
            <person name="Gulvik C.A."/>
        </authorList>
    </citation>
    <scope>NUCLEOTIDE SEQUENCE [LARGE SCALE GENOMIC DNA]</scope>
    <source>
        <strain evidence="3">H1496</strain>
    </source>
</reference>
<feature type="domain" description="Immunity protein 43" evidence="1">
    <location>
        <begin position="16"/>
        <end position="226"/>
    </location>
</feature>
<sequence>MMEELFIWFYSTPNALPKGVPATVMTTITEEFYPKNPTKIKRGEWIKYSPMYFSFPPEEKYKLPEELILVVKRQKEVLFDFLGYYEGIRVFSDRLLNLLIENGLNPQYEKATLNVVNTKGENIAKQPYYLLRFCRADNELFAFKDNLKIAARGWEDTFLYPDLHFKKPTDRNIFVLGNVLPDDYFCYQNALVIKKSLKEEIEKLCYAPEIYSVSEFPEVYNTCLKW</sequence>
<dbReference type="Pfam" id="PF15570">
    <property type="entry name" value="Imm43"/>
    <property type="match status" value="1"/>
</dbReference>
<dbReference type="OrthoDB" id="663131at2"/>
<accession>A0A250FST2</accession>
<dbReference type="InterPro" id="IPR029079">
    <property type="entry name" value="Imm43"/>
</dbReference>
<proteinExistence type="predicted"/>
<evidence type="ECO:0000259" key="1">
    <source>
        <dbReference type="Pfam" id="PF15570"/>
    </source>
</evidence>
<dbReference type="KEGG" id="cgh:CGC50_10940"/>
<dbReference type="EMBL" id="CP022386">
    <property type="protein sequence ID" value="ATA88222.1"/>
    <property type="molecule type" value="Genomic_DNA"/>
</dbReference>
<dbReference type="Proteomes" id="UP000217250">
    <property type="component" value="Chromosome"/>
</dbReference>